<evidence type="ECO:0000313" key="3">
    <source>
        <dbReference type="Proteomes" id="UP001597492"/>
    </source>
</evidence>
<dbReference type="Pfam" id="PF13460">
    <property type="entry name" value="NAD_binding_10"/>
    <property type="match status" value="1"/>
</dbReference>
<dbReference type="EMBL" id="JBHUNE010000006">
    <property type="protein sequence ID" value="MFD2758121.1"/>
    <property type="molecule type" value="Genomic_DNA"/>
</dbReference>
<evidence type="ECO:0000259" key="1">
    <source>
        <dbReference type="Pfam" id="PF13460"/>
    </source>
</evidence>
<dbReference type="GO" id="GO:0003955">
    <property type="term" value="F:NAD(P)H dehydrogenase (quinone) activity"/>
    <property type="evidence" value="ECO:0007669"/>
    <property type="project" value="UniProtKB-EC"/>
</dbReference>
<sequence>MTIAIFGATGELGAHVIDALLDRGLTPTDIVALGRNEERLAALESRGVRTARVDLDEPATIDPALEGVDKALLISTNIPGQRLPQHRAAIEAMGRAGVTHLAYTSLLHADSSPLALAEEHRGTEQLIAESGIPATLLRNGWYTENHGDDFAAGRSGVITNAAGDGVLATAARRDYAEAAAAVLTETGHEGKTYELAGSDAWTFADFAAAASEVLGAPVEYRAISQEEQAEQLRGFGVDEGTAQFVAGMYADMAKGALEGDSADFTRLIGRETTPLAEVLRGWK</sequence>
<organism evidence="2 3">
    <name type="scientific">Gulosibacter faecalis</name>
    <dbReference type="NCBI Taxonomy" id="272240"/>
    <lineage>
        <taxon>Bacteria</taxon>
        <taxon>Bacillati</taxon>
        <taxon>Actinomycetota</taxon>
        <taxon>Actinomycetes</taxon>
        <taxon>Micrococcales</taxon>
        <taxon>Microbacteriaceae</taxon>
        <taxon>Gulosibacter</taxon>
    </lineage>
</organism>
<dbReference type="InterPro" id="IPR016040">
    <property type="entry name" value="NAD(P)-bd_dom"/>
</dbReference>
<dbReference type="SUPFAM" id="SSF51735">
    <property type="entry name" value="NAD(P)-binding Rossmann-fold domains"/>
    <property type="match status" value="1"/>
</dbReference>
<name>A0ABW5UY50_9MICO</name>
<dbReference type="RefSeq" id="WP_019618573.1">
    <property type="nucleotide sequence ID" value="NZ_JBHUNE010000006.1"/>
</dbReference>
<dbReference type="Proteomes" id="UP001597492">
    <property type="component" value="Unassembled WGS sequence"/>
</dbReference>
<dbReference type="Gene3D" id="3.40.50.720">
    <property type="entry name" value="NAD(P)-binding Rossmann-like Domain"/>
    <property type="match status" value="1"/>
</dbReference>
<dbReference type="Gene3D" id="3.90.25.10">
    <property type="entry name" value="UDP-galactose 4-epimerase, domain 1"/>
    <property type="match status" value="1"/>
</dbReference>
<gene>
    <name evidence="2" type="ORF">ACFSW7_06995</name>
</gene>
<comment type="caution">
    <text evidence="2">The sequence shown here is derived from an EMBL/GenBank/DDBJ whole genome shotgun (WGS) entry which is preliminary data.</text>
</comment>
<dbReference type="InterPro" id="IPR052718">
    <property type="entry name" value="NmrA-type_oxidoreductase"/>
</dbReference>
<reference evidence="3" key="1">
    <citation type="journal article" date="2019" name="Int. J. Syst. Evol. Microbiol.">
        <title>The Global Catalogue of Microorganisms (GCM) 10K type strain sequencing project: providing services to taxonomists for standard genome sequencing and annotation.</title>
        <authorList>
            <consortium name="The Broad Institute Genomics Platform"/>
            <consortium name="The Broad Institute Genome Sequencing Center for Infectious Disease"/>
            <person name="Wu L."/>
            <person name="Ma J."/>
        </authorList>
    </citation>
    <scope>NUCLEOTIDE SEQUENCE [LARGE SCALE GENOMIC DNA]</scope>
    <source>
        <strain evidence="3">TISTR 1514</strain>
    </source>
</reference>
<keyword evidence="3" id="KW-1185">Reference proteome</keyword>
<dbReference type="EC" id="1.6.5.2" evidence="2"/>
<keyword evidence="2" id="KW-0560">Oxidoreductase</keyword>
<protein>
    <submittedName>
        <fullName evidence="2">SDR family oxidoreductase</fullName>
        <ecNumber evidence="2">1.6.5.2</ecNumber>
    </submittedName>
</protein>
<dbReference type="InterPro" id="IPR036291">
    <property type="entry name" value="NAD(P)-bd_dom_sf"/>
</dbReference>
<dbReference type="CDD" id="cd05269">
    <property type="entry name" value="TMR_SDR_a"/>
    <property type="match status" value="1"/>
</dbReference>
<dbReference type="PANTHER" id="PTHR47129">
    <property type="entry name" value="QUINONE OXIDOREDUCTASE 2"/>
    <property type="match status" value="1"/>
</dbReference>
<evidence type="ECO:0000313" key="2">
    <source>
        <dbReference type="EMBL" id="MFD2758121.1"/>
    </source>
</evidence>
<feature type="domain" description="NAD(P)-binding" evidence="1">
    <location>
        <begin position="7"/>
        <end position="185"/>
    </location>
</feature>
<dbReference type="PANTHER" id="PTHR47129:SF1">
    <property type="entry name" value="NMRA-LIKE DOMAIN-CONTAINING PROTEIN"/>
    <property type="match status" value="1"/>
</dbReference>
<accession>A0ABW5UY50</accession>
<proteinExistence type="predicted"/>